<dbReference type="AlphaFoldDB" id="A0A495EVN0"/>
<evidence type="ECO:0000313" key="4">
    <source>
        <dbReference type="Proteomes" id="UP000276055"/>
    </source>
</evidence>
<dbReference type="Pfam" id="PF08310">
    <property type="entry name" value="LGFP"/>
    <property type="match status" value="11"/>
</dbReference>
<dbReference type="Pfam" id="PF05572">
    <property type="entry name" value="Peptidase_M43"/>
    <property type="match status" value="1"/>
</dbReference>
<evidence type="ECO:0000256" key="1">
    <source>
        <dbReference type="SAM" id="MobiDB-lite"/>
    </source>
</evidence>
<evidence type="ECO:0000313" key="3">
    <source>
        <dbReference type="EMBL" id="RKR20663.1"/>
    </source>
</evidence>
<organism evidence="3 4">
    <name type="scientific">Arthrobacter oryzae</name>
    <dbReference type="NCBI Taxonomy" id="409290"/>
    <lineage>
        <taxon>Bacteria</taxon>
        <taxon>Bacillati</taxon>
        <taxon>Actinomycetota</taxon>
        <taxon>Actinomycetes</taxon>
        <taxon>Micrococcales</taxon>
        <taxon>Micrococcaceae</taxon>
        <taxon>Arthrobacter</taxon>
    </lineage>
</organism>
<dbReference type="InterPro" id="IPR013207">
    <property type="entry name" value="LGFP"/>
</dbReference>
<feature type="compositionally biased region" description="Gly residues" evidence="1">
    <location>
        <begin position="1"/>
        <end position="10"/>
    </location>
</feature>
<dbReference type="SUPFAM" id="SSF55486">
    <property type="entry name" value="Metalloproteases ('zincins'), catalytic domain"/>
    <property type="match status" value="1"/>
</dbReference>
<dbReference type="InterPro" id="IPR024079">
    <property type="entry name" value="MetalloPept_cat_dom_sf"/>
</dbReference>
<reference evidence="3 4" key="1">
    <citation type="submission" date="2018-10" db="EMBL/GenBank/DDBJ databases">
        <title>Genomic Encyclopedia of Type Strains, Phase IV (KMG-IV): sequencing the most valuable type-strain genomes for metagenomic binning, comparative biology and taxonomic classification.</title>
        <authorList>
            <person name="Goeker M."/>
        </authorList>
    </citation>
    <scope>NUCLEOTIDE SEQUENCE [LARGE SCALE GENOMIC DNA]</scope>
    <source>
        <strain evidence="3 4">DSM 25586</strain>
    </source>
</reference>
<protein>
    <submittedName>
        <fullName evidence="3">Pregnancy-associated plasma protein-A</fullName>
    </submittedName>
</protein>
<sequence length="962" mass="98663">MESLPGGGSGEPFIAHTFENPPPAGRKGAPAGAAATAFTTQSFALTRSGDIKVRLVLVQLADKKATIPQAAAQAAITNSSNYWKTMSNGRLSMTVTKVESRTSKATSTQRYPDMMNTIAGELGWTPSTNTALVIFVSTPTLSDGAYGAGWSYPGLSGRVIMPLPATLTNSVLTHEFGHVLGLMHANSLQCGSGAQDVATNPDGTFADSSCSIREYGDSLDLMGISQRTQPAISSTLWAYGGFGRGDEIVDAGPLTGMKKFTLTAWAGTAASRAAKFTDPVSGETYFLELRLPVSYDTTEAVDLNSGVKIVQQLGAGSLILLPDSRPFAGYYNPRQTWQPGQTFTTHAGTRVSIDAITSTSASVTVESLLSIAGKAIDPVATATPALGSPTSTVTCGLRAGGCYRNFQGGSVHWTPGTGAVATVGAIGASWGALGYENGKLGYPTSGQSCGLTGGGCYQAFQGGTIHWSPASGAIATLGAIRTAWGATGYENGKLGYPLSNEICGLTGGGCYQTFQGGSIHWSPASGAFATWGATRATWASLGYEKGKLGYPSGTETCGLTSGGCYQTFQGGTIHWSPATGAVATWGGIRGAWANLGFENGKLGYPTAGEVCGLVQGGCSQAFQGGAVYYAPGVGAFATWDPIRKAWGTQGYENGKLAYPTTNATCGQDGSCDQSFQGGFIHWTAAAGAIATSGPIGTAWAALGSSRGQLGYPVASQVCGLVNGGCSQAFQGGAIHWSPATGAFATWGGIRTTWAGLGFEKGKLGYPAGKETCGLANGGCYQSFQGGTIHWSPAAGAFATWGAIRAAWGGLGYENGKLGYPVSNEICGLVNGGCYQAFQGGTIHWSPATGAFATWGGIRTTWAGLGFEKGNLGYPAGKETCGLINGGCYQSFQGGTIHWSPATGAFATSGPIRTTWGSLGYEKGRLGYPASAQNCDLVTGACSQRFQNGTITWSAAQGSVVLP</sequence>
<feature type="domain" description="Peptidase M43 pregnancy-associated plasma-A" evidence="2">
    <location>
        <begin position="168"/>
        <end position="199"/>
    </location>
</feature>
<dbReference type="GO" id="GO:0008237">
    <property type="term" value="F:metallopeptidase activity"/>
    <property type="evidence" value="ECO:0007669"/>
    <property type="project" value="InterPro"/>
</dbReference>
<dbReference type="InterPro" id="IPR008754">
    <property type="entry name" value="Peptidase_M43"/>
</dbReference>
<proteinExistence type="predicted"/>
<evidence type="ECO:0000259" key="2">
    <source>
        <dbReference type="Pfam" id="PF05572"/>
    </source>
</evidence>
<feature type="region of interest" description="Disordered" evidence="1">
    <location>
        <begin position="1"/>
        <end position="31"/>
    </location>
</feature>
<accession>A0A495EVN0</accession>
<dbReference type="Proteomes" id="UP000276055">
    <property type="component" value="Unassembled WGS sequence"/>
</dbReference>
<comment type="caution">
    <text evidence="3">The sequence shown here is derived from an EMBL/GenBank/DDBJ whole genome shotgun (WGS) entry which is preliminary data.</text>
</comment>
<name>A0A495EVN0_9MICC</name>
<gene>
    <name evidence="3" type="ORF">C8D78_1302</name>
</gene>
<dbReference type="EMBL" id="RBIR01000002">
    <property type="protein sequence ID" value="RKR20663.1"/>
    <property type="molecule type" value="Genomic_DNA"/>
</dbReference>
<dbReference type="Gene3D" id="3.40.390.10">
    <property type="entry name" value="Collagenase (Catalytic Domain)"/>
    <property type="match status" value="1"/>
</dbReference>